<comment type="pathway">
    <text evidence="2">Carbohydrate biosynthesis; dTDP-L-rhamnose biosynthesis.</text>
</comment>
<dbReference type="FunFam" id="3.40.50.720:FF:000159">
    <property type="entry name" value="dTDP-4-dehydrorhamnose reductase"/>
    <property type="match status" value="1"/>
</dbReference>
<keyword evidence="2" id="KW-0521">NADP</keyword>
<dbReference type="RefSeq" id="WP_067719193.1">
    <property type="nucleotide sequence ID" value="NZ_LPVJ01000069.1"/>
</dbReference>
<keyword evidence="2" id="KW-0560">Oxidoreductase</keyword>
<evidence type="ECO:0000313" key="5">
    <source>
        <dbReference type="Proteomes" id="UP000053557"/>
    </source>
</evidence>
<dbReference type="PANTHER" id="PTHR10491:SF4">
    <property type="entry name" value="METHIONINE ADENOSYLTRANSFERASE 2 SUBUNIT BETA"/>
    <property type="match status" value="1"/>
</dbReference>
<evidence type="ECO:0000259" key="3">
    <source>
        <dbReference type="Pfam" id="PF04321"/>
    </source>
</evidence>
<dbReference type="InterPro" id="IPR005913">
    <property type="entry name" value="dTDP_dehydrorham_reduct"/>
</dbReference>
<dbReference type="AlphaFoldDB" id="A0A124IVP7"/>
<dbReference type="SUPFAM" id="SSF51735">
    <property type="entry name" value="NAD(P)-binding Rossmann-fold domains"/>
    <property type="match status" value="1"/>
</dbReference>
<feature type="domain" description="RmlD-like substrate binding" evidence="3">
    <location>
        <begin position="1"/>
        <end position="276"/>
    </location>
</feature>
<sequence length="287" mass="31681">MNVLITGAGGMLGTDLQKAFADTPCIALTRNELDITQELAVREAVQMHRPDVILNAAAYTNVDRCETEIDQAYAVNAVGARNVAVAAEQIGAQLVHVSTDYVFPGVSDRPYREEDETGPIGEYGRSKLAGERLVRSLCKKHYIVRTSWLYGKHGPNFVKTMLKIGREQGAARVVDDQVGSPTYTVDLAQAIRALVETPQYGVYHLSNQGACSWHAFAVDIFTLAGVDVNLQAIKTREFSRPAKRPAYSVMDNMMWRLSGHEPLRHYREALVAYLQETGEIQGGDHTS</sequence>
<dbReference type="Gene3D" id="3.40.50.720">
    <property type="entry name" value="NAD(P)-binding Rossmann-like Domain"/>
    <property type="match status" value="1"/>
</dbReference>
<reference evidence="4 5" key="1">
    <citation type="submission" date="2015-12" db="EMBL/GenBank/DDBJ databases">
        <title>Draft genome sequence of Acidibacillus ferrooxidans ITV001, isolated from a chalcopyrite acid mine drainage site in Brazil.</title>
        <authorList>
            <person name="Dall'Agnol H."/>
            <person name="Nancucheo I."/>
            <person name="Johnson B."/>
            <person name="Oliveira R."/>
            <person name="Leite L."/>
            <person name="Pylro V."/>
            <person name="Nunes G.L."/>
            <person name="Tzotzos G."/>
            <person name="Fernandes G.R."/>
            <person name="Dutra J."/>
            <person name="Orellana S.C."/>
            <person name="Oliveira G."/>
        </authorList>
    </citation>
    <scope>NUCLEOTIDE SEQUENCE [LARGE SCALE GENOMIC DNA]</scope>
    <source>
        <strain evidence="5">ITV01</strain>
    </source>
</reference>
<organism evidence="4 5">
    <name type="scientific">Ferroacidibacillus organovorans</name>
    <dbReference type="NCBI Taxonomy" id="1765683"/>
    <lineage>
        <taxon>Bacteria</taxon>
        <taxon>Bacillati</taxon>
        <taxon>Bacillota</taxon>
        <taxon>Bacilli</taxon>
        <taxon>Bacillales</taxon>
        <taxon>Alicyclobacillaceae</taxon>
        <taxon>Ferroacidibacillus</taxon>
    </lineage>
</organism>
<dbReference type="CDD" id="cd05254">
    <property type="entry name" value="dTDP_HR_like_SDR_e"/>
    <property type="match status" value="1"/>
</dbReference>
<dbReference type="GO" id="GO:0005829">
    <property type="term" value="C:cytosol"/>
    <property type="evidence" value="ECO:0007669"/>
    <property type="project" value="TreeGrafter"/>
</dbReference>
<comment type="caution">
    <text evidence="4">The sequence shown here is derived from an EMBL/GenBank/DDBJ whole genome shotgun (WGS) entry which is preliminary data.</text>
</comment>
<dbReference type="Proteomes" id="UP000053557">
    <property type="component" value="Unassembled WGS sequence"/>
</dbReference>
<evidence type="ECO:0000256" key="2">
    <source>
        <dbReference type="RuleBase" id="RU364082"/>
    </source>
</evidence>
<name>A0A124IVP7_9BACL</name>
<dbReference type="EMBL" id="LPVJ01000069">
    <property type="protein sequence ID" value="KUO94906.1"/>
    <property type="molecule type" value="Genomic_DNA"/>
</dbReference>
<dbReference type="PANTHER" id="PTHR10491">
    <property type="entry name" value="DTDP-4-DEHYDRORHAMNOSE REDUCTASE"/>
    <property type="match status" value="1"/>
</dbReference>
<keyword evidence="5" id="KW-1185">Reference proteome</keyword>
<evidence type="ECO:0000256" key="1">
    <source>
        <dbReference type="ARBA" id="ARBA00010944"/>
    </source>
</evidence>
<dbReference type="OrthoDB" id="9803892at2"/>
<dbReference type="UniPathway" id="UPA00124"/>
<evidence type="ECO:0000313" key="4">
    <source>
        <dbReference type="EMBL" id="KUO94906.1"/>
    </source>
</evidence>
<dbReference type="GO" id="GO:0019305">
    <property type="term" value="P:dTDP-rhamnose biosynthetic process"/>
    <property type="evidence" value="ECO:0007669"/>
    <property type="project" value="UniProtKB-UniPathway"/>
</dbReference>
<dbReference type="Gene3D" id="3.90.25.10">
    <property type="entry name" value="UDP-galactose 4-epimerase, domain 1"/>
    <property type="match status" value="1"/>
</dbReference>
<dbReference type="InterPro" id="IPR029903">
    <property type="entry name" value="RmlD-like-bd"/>
</dbReference>
<dbReference type="GO" id="GO:0008831">
    <property type="term" value="F:dTDP-4-dehydrorhamnose reductase activity"/>
    <property type="evidence" value="ECO:0007669"/>
    <property type="project" value="UniProtKB-EC"/>
</dbReference>
<protein>
    <recommendedName>
        <fullName evidence="2">dTDP-4-dehydrorhamnose reductase</fullName>
        <ecNumber evidence="2">1.1.1.133</ecNumber>
    </recommendedName>
</protein>
<dbReference type="InterPro" id="IPR036291">
    <property type="entry name" value="NAD(P)-bd_dom_sf"/>
</dbReference>
<comment type="function">
    <text evidence="2">Catalyzes the reduction of dTDP-6-deoxy-L-lyxo-4-hexulose to yield dTDP-L-rhamnose.</text>
</comment>
<dbReference type="NCBIfam" id="TIGR01214">
    <property type="entry name" value="rmlD"/>
    <property type="match status" value="1"/>
</dbReference>
<dbReference type="EC" id="1.1.1.133" evidence="2"/>
<gene>
    <name evidence="4" type="ORF">ATW55_15555</name>
</gene>
<dbReference type="Pfam" id="PF04321">
    <property type="entry name" value="RmlD_sub_bind"/>
    <property type="match status" value="1"/>
</dbReference>
<comment type="similarity">
    <text evidence="1 2">Belongs to the dTDP-4-dehydrorhamnose reductase family.</text>
</comment>
<proteinExistence type="inferred from homology"/>
<accession>A0A124IVP7</accession>